<proteinExistence type="inferred from homology"/>
<evidence type="ECO:0000256" key="13">
    <source>
        <dbReference type="SAM" id="Phobius"/>
    </source>
</evidence>
<comment type="similarity">
    <text evidence="12">Belongs to the cytochrome b561 family.</text>
</comment>
<feature type="transmembrane region" description="Helical" evidence="13">
    <location>
        <begin position="85"/>
        <end position="108"/>
    </location>
</feature>
<feature type="domain" description="Cytochrome b561 bacterial/Ni-hydrogenase" evidence="14">
    <location>
        <begin position="5"/>
        <end position="173"/>
    </location>
</feature>
<name>A0ABV6BCG3_9GAMM</name>
<evidence type="ECO:0000256" key="4">
    <source>
        <dbReference type="ARBA" id="ARBA00022475"/>
    </source>
</evidence>
<dbReference type="RefSeq" id="WP_377241247.1">
    <property type="nucleotide sequence ID" value="NZ_JBHLXP010000001.1"/>
</dbReference>
<evidence type="ECO:0000256" key="11">
    <source>
        <dbReference type="ARBA" id="ARBA00023136"/>
    </source>
</evidence>
<dbReference type="InterPro" id="IPR016174">
    <property type="entry name" value="Di-haem_cyt_TM"/>
</dbReference>
<evidence type="ECO:0000313" key="16">
    <source>
        <dbReference type="Proteomes" id="UP001589813"/>
    </source>
</evidence>
<feature type="transmembrane region" description="Helical" evidence="13">
    <location>
        <begin position="47"/>
        <end position="65"/>
    </location>
</feature>
<evidence type="ECO:0000256" key="7">
    <source>
        <dbReference type="ARBA" id="ARBA00022723"/>
    </source>
</evidence>
<dbReference type="InterPro" id="IPR052168">
    <property type="entry name" value="Cytochrome_b561_oxidase"/>
</dbReference>
<evidence type="ECO:0000256" key="6">
    <source>
        <dbReference type="ARBA" id="ARBA00022692"/>
    </source>
</evidence>
<gene>
    <name evidence="15" type="ORF">ACFFJP_05465</name>
</gene>
<comment type="cofactor">
    <cofactor evidence="1">
        <name>heme b</name>
        <dbReference type="ChEBI" id="CHEBI:60344"/>
    </cofactor>
</comment>
<keyword evidence="8" id="KW-0249">Electron transport</keyword>
<sequence length="176" mass="19968">MNRSRYSFPTIALHWITVLLIIAVYCTMEFRSSFERGSPERDLMKTVHYMLGLSVLLLTVARLWFRSRQPYPAIEPLPPVWQHKLAALVHLALYVLLVGLPLLGWLILSAEGKVIPFWGLELPALIAPNEELAGSFEDLHKLLADAGYALIGIHALAAIYHHHIVKDNTLLRMKLK</sequence>
<evidence type="ECO:0000256" key="10">
    <source>
        <dbReference type="ARBA" id="ARBA00023004"/>
    </source>
</evidence>
<evidence type="ECO:0000256" key="1">
    <source>
        <dbReference type="ARBA" id="ARBA00001970"/>
    </source>
</evidence>
<reference evidence="15 16" key="1">
    <citation type="submission" date="2024-09" db="EMBL/GenBank/DDBJ databases">
        <authorList>
            <person name="Sun Q."/>
            <person name="Mori K."/>
        </authorList>
    </citation>
    <scope>NUCLEOTIDE SEQUENCE [LARGE SCALE GENOMIC DNA]</scope>
    <source>
        <strain evidence="15 16">KCTC 23315</strain>
    </source>
</reference>
<dbReference type="Pfam" id="PF01292">
    <property type="entry name" value="Ni_hydr_CYTB"/>
    <property type="match status" value="1"/>
</dbReference>
<accession>A0ABV6BCG3</accession>
<protein>
    <submittedName>
        <fullName evidence="15">Cytochrome b</fullName>
    </submittedName>
</protein>
<keyword evidence="11 13" id="KW-0472">Membrane</keyword>
<dbReference type="PANTHER" id="PTHR30529:SF3">
    <property type="entry name" value="CYTOCHROME B561 HOMOLOG 1"/>
    <property type="match status" value="1"/>
</dbReference>
<keyword evidence="7" id="KW-0479">Metal-binding</keyword>
<evidence type="ECO:0000256" key="8">
    <source>
        <dbReference type="ARBA" id="ARBA00022982"/>
    </source>
</evidence>
<comment type="caution">
    <text evidence="15">The sequence shown here is derived from an EMBL/GenBank/DDBJ whole genome shotgun (WGS) entry which is preliminary data.</text>
</comment>
<dbReference type="PANTHER" id="PTHR30529">
    <property type="entry name" value="CYTOCHROME B561"/>
    <property type="match status" value="1"/>
</dbReference>
<keyword evidence="3" id="KW-0813">Transport</keyword>
<evidence type="ECO:0000256" key="12">
    <source>
        <dbReference type="ARBA" id="ARBA00037975"/>
    </source>
</evidence>
<evidence type="ECO:0000256" key="9">
    <source>
        <dbReference type="ARBA" id="ARBA00022989"/>
    </source>
</evidence>
<evidence type="ECO:0000256" key="2">
    <source>
        <dbReference type="ARBA" id="ARBA00004651"/>
    </source>
</evidence>
<keyword evidence="9 13" id="KW-1133">Transmembrane helix</keyword>
<keyword evidence="6 13" id="KW-0812">Transmembrane</keyword>
<dbReference type="EMBL" id="JBHLXP010000001">
    <property type="protein sequence ID" value="MFC0047728.1"/>
    <property type="molecule type" value="Genomic_DNA"/>
</dbReference>
<keyword evidence="16" id="KW-1185">Reference proteome</keyword>
<evidence type="ECO:0000313" key="15">
    <source>
        <dbReference type="EMBL" id="MFC0047728.1"/>
    </source>
</evidence>
<keyword evidence="5" id="KW-0349">Heme</keyword>
<evidence type="ECO:0000256" key="5">
    <source>
        <dbReference type="ARBA" id="ARBA00022617"/>
    </source>
</evidence>
<dbReference type="InterPro" id="IPR011577">
    <property type="entry name" value="Cyt_b561_bac/Ni-Hgenase"/>
</dbReference>
<dbReference type="SUPFAM" id="SSF81342">
    <property type="entry name" value="Transmembrane di-heme cytochromes"/>
    <property type="match status" value="1"/>
</dbReference>
<organism evidence="15 16">
    <name type="scientific">Rheinheimera tilapiae</name>
    <dbReference type="NCBI Taxonomy" id="875043"/>
    <lineage>
        <taxon>Bacteria</taxon>
        <taxon>Pseudomonadati</taxon>
        <taxon>Pseudomonadota</taxon>
        <taxon>Gammaproteobacteria</taxon>
        <taxon>Chromatiales</taxon>
        <taxon>Chromatiaceae</taxon>
        <taxon>Rheinheimera</taxon>
    </lineage>
</organism>
<keyword evidence="4" id="KW-1003">Cell membrane</keyword>
<feature type="transmembrane region" description="Helical" evidence="13">
    <location>
        <begin position="6"/>
        <end position="26"/>
    </location>
</feature>
<comment type="subcellular location">
    <subcellularLocation>
        <location evidence="2">Cell membrane</location>
        <topology evidence="2">Multi-pass membrane protein</topology>
    </subcellularLocation>
</comment>
<evidence type="ECO:0000259" key="14">
    <source>
        <dbReference type="Pfam" id="PF01292"/>
    </source>
</evidence>
<evidence type="ECO:0000256" key="3">
    <source>
        <dbReference type="ARBA" id="ARBA00022448"/>
    </source>
</evidence>
<dbReference type="Proteomes" id="UP001589813">
    <property type="component" value="Unassembled WGS sequence"/>
</dbReference>
<keyword evidence="10" id="KW-0408">Iron</keyword>